<dbReference type="InterPro" id="IPR036388">
    <property type="entry name" value="WH-like_DNA-bd_sf"/>
</dbReference>
<keyword evidence="2" id="KW-0805">Transcription regulation</keyword>
<dbReference type="RefSeq" id="WP_027311717.1">
    <property type="nucleotide sequence ID" value="NZ_JBHLZN010000002.1"/>
</dbReference>
<comment type="similarity">
    <text evidence="1">Belongs to the LysR transcriptional regulatory family.</text>
</comment>
<dbReference type="CDD" id="cd08422">
    <property type="entry name" value="PBP2_CrgA_like"/>
    <property type="match status" value="1"/>
</dbReference>
<evidence type="ECO:0000313" key="7">
    <source>
        <dbReference type="Proteomes" id="UP001589628"/>
    </source>
</evidence>
<protein>
    <submittedName>
        <fullName evidence="6">LysR family transcriptional regulator</fullName>
    </submittedName>
</protein>
<evidence type="ECO:0000313" key="6">
    <source>
        <dbReference type="EMBL" id="MFB9886233.1"/>
    </source>
</evidence>
<name>A0ABV5ZAG2_9GAMM</name>
<dbReference type="SUPFAM" id="SSF53850">
    <property type="entry name" value="Periplasmic binding protein-like II"/>
    <property type="match status" value="1"/>
</dbReference>
<dbReference type="Proteomes" id="UP001589628">
    <property type="component" value="Unassembled WGS sequence"/>
</dbReference>
<evidence type="ECO:0000256" key="3">
    <source>
        <dbReference type="ARBA" id="ARBA00023125"/>
    </source>
</evidence>
<dbReference type="PANTHER" id="PTHR30537">
    <property type="entry name" value="HTH-TYPE TRANSCRIPTIONAL REGULATOR"/>
    <property type="match status" value="1"/>
</dbReference>
<accession>A0ABV5ZAG2</accession>
<organism evidence="6 7">
    <name type="scientific">Balneatrix alpica</name>
    <dbReference type="NCBI Taxonomy" id="75684"/>
    <lineage>
        <taxon>Bacteria</taxon>
        <taxon>Pseudomonadati</taxon>
        <taxon>Pseudomonadota</taxon>
        <taxon>Gammaproteobacteria</taxon>
        <taxon>Oceanospirillales</taxon>
        <taxon>Balneatrichaceae</taxon>
        <taxon>Balneatrix</taxon>
    </lineage>
</organism>
<dbReference type="Pfam" id="PF00126">
    <property type="entry name" value="HTH_1"/>
    <property type="match status" value="1"/>
</dbReference>
<dbReference type="Gene3D" id="3.40.190.290">
    <property type="match status" value="1"/>
</dbReference>
<reference evidence="6 7" key="1">
    <citation type="submission" date="2024-09" db="EMBL/GenBank/DDBJ databases">
        <authorList>
            <person name="Sun Q."/>
            <person name="Mori K."/>
        </authorList>
    </citation>
    <scope>NUCLEOTIDE SEQUENCE [LARGE SCALE GENOMIC DNA]</scope>
    <source>
        <strain evidence="6 7">ATCC 51285</strain>
    </source>
</reference>
<evidence type="ECO:0000259" key="5">
    <source>
        <dbReference type="PROSITE" id="PS50931"/>
    </source>
</evidence>
<dbReference type="PANTHER" id="PTHR30537:SF5">
    <property type="entry name" value="HTH-TYPE TRANSCRIPTIONAL ACTIVATOR TTDR-RELATED"/>
    <property type="match status" value="1"/>
</dbReference>
<dbReference type="Pfam" id="PF03466">
    <property type="entry name" value="LysR_substrate"/>
    <property type="match status" value="1"/>
</dbReference>
<sequence length="311" mass="34865">MKEEADLLLSFANLCDAGSISAAARQLGVAKSTLSQRLQQLEQHYGVKLVQRSSRHFQLTPAGRQLYQQAQQLQGLLQQSRQLISEFSEEIKGRVRLAAPQVSGGVLLPRLIAGFSQQHPGVEFELILTDRRQDLIAEQIDLALRVGPLDDSPDLIARPLTPAGQGIRLQMVAAPALNLPLLSHPQELHATQLLHYHPYPQWHLQHPQQGQFTLQVAGQARISSSSQLALYHLCLLAQGVALMPEYMVAEDLKQGRLLALLPAWRGEDKAYHWVYPSRLSPSRAVRLFTDYCWQRLQQHSLTQLLSSHSLM</sequence>
<dbReference type="InterPro" id="IPR036390">
    <property type="entry name" value="WH_DNA-bd_sf"/>
</dbReference>
<dbReference type="SUPFAM" id="SSF46785">
    <property type="entry name" value="Winged helix' DNA-binding domain"/>
    <property type="match status" value="1"/>
</dbReference>
<comment type="caution">
    <text evidence="6">The sequence shown here is derived from an EMBL/GenBank/DDBJ whole genome shotgun (WGS) entry which is preliminary data.</text>
</comment>
<feature type="domain" description="HTH lysR-type" evidence="5">
    <location>
        <begin position="1"/>
        <end position="60"/>
    </location>
</feature>
<dbReference type="Gene3D" id="1.10.10.10">
    <property type="entry name" value="Winged helix-like DNA-binding domain superfamily/Winged helix DNA-binding domain"/>
    <property type="match status" value="1"/>
</dbReference>
<gene>
    <name evidence="6" type="ORF">ACFFLH_07430</name>
</gene>
<evidence type="ECO:0000256" key="2">
    <source>
        <dbReference type="ARBA" id="ARBA00023015"/>
    </source>
</evidence>
<dbReference type="InterPro" id="IPR000847">
    <property type="entry name" value="LysR_HTH_N"/>
</dbReference>
<keyword evidence="7" id="KW-1185">Reference proteome</keyword>
<dbReference type="InterPro" id="IPR058163">
    <property type="entry name" value="LysR-type_TF_proteobact-type"/>
</dbReference>
<proteinExistence type="inferred from homology"/>
<dbReference type="EMBL" id="JBHLZN010000002">
    <property type="protein sequence ID" value="MFB9886233.1"/>
    <property type="molecule type" value="Genomic_DNA"/>
</dbReference>
<keyword evidence="3" id="KW-0238">DNA-binding</keyword>
<dbReference type="PROSITE" id="PS50931">
    <property type="entry name" value="HTH_LYSR"/>
    <property type="match status" value="1"/>
</dbReference>
<evidence type="ECO:0000256" key="4">
    <source>
        <dbReference type="ARBA" id="ARBA00023163"/>
    </source>
</evidence>
<dbReference type="InterPro" id="IPR005119">
    <property type="entry name" value="LysR_subst-bd"/>
</dbReference>
<keyword evidence="4" id="KW-0804">Transcription</keyword>
<evidence type="ECO:0000256" key="1">
    <source>
        <dbReference type="ARBA" id="ARBA00009437"/>
    </source>
</evidence>